<dbReference type="InterPro" id="IPR016161">
    <property type="entry name" value="Ald_DH/histidinol_DH"/>
</dbReference>
<dbReference type="InterPro" id="IPR016162">
    <property type="entry name" value="Ald_DH_N"/>
</dbReference>
<dbReference type="RefSeq" id="WP_053659328.1">
    <property type="nucleotide sequence ID" value="NZ_CP130472.1"/>
</dbReference>
<feature type="active site" evidence="3">
    <location>
        <position position="256"/>
    </location>
</feature>
<dbReference type="Gene3D" id="3.40.605.10">
    <property type="entry name" value="Aldehyde Dehydrogenase, Chain A, domain 1"/>
    <property type="match status" value="1"/>
</dbReference>
<dbReference type="GO" id="GO:0016620">
    <property type="term" value="F:oxidoreductase activity, acting on the aldehyde or oxo group of donors, NAD or NADP as acceptor"/>
    <property type="evidence" value="ECO:0007669"/>
    <property type="project" value="InterPro"/>
</dbReference>
<dbReference type="AlphaFoldDB" id="A0AAJ6HSB5"/>
<dbReference type="InterPro" id="IPR016163">
    <property type="entry name" value="Ald_DH_C"/>
</dbReference>
<dbReference type="FunFam" id="3.40.309.10:FF:000012">
    <property type="entry name" value="Betaine aldehyde dehydrogenase"/>
    <property type="match status" value="1"/>
</dbReference>
<dbReference type="Proteomes" id="UP001235874">
    <property type="component" value="Chromosome"/>
</dbReference>
<keyword evidence="7" id="KW-1185">Reference proteome</keyword>
<keyword evidence="2 4" id="KW-0560">Oxidoreductase</keyword>
<proteinExistence type="inferred from homology"/>
<dbReference type="InterPro" id="IPR015590">
    <property type="entry name" value="Aldehyde_DH_dom"/>
</dbReference>
<evidence type="ECO:0000256" key="1">
    <source>
        <dbReference type="ARBA" id="ARBA00009986"/>
    </source>
</evidence>
<evidence type="ECO:0000256" key="4">
    <source>
        <dbReference type="RuleBase" id="RU003345"/>
    </source>
</evidence>
<gene>
    <name evidence="6" type="ORF">Q3V37_02975</name>
</gene>
<sequence>MFEYAPAPESRSVVEIKNAYGLYIGGEFVDPADGGNFKSINPASEEVLAEIAEAGAQDVDRAVRAARTAYDKIWGPMPGRDRAKYLYRIARLIQERSRELAVLESLDNGKPIRESRDVDVPLVAAHFFYYAGWADKLPYAGFGPNPQPVGVAAQVIPWNFPLLMLAWKIAPALAAGNTVVLKPAETTPLTALLFAEICQQADLPAGVVNIVTGAGDTGRALVEHPGVDKVAFTGSTEVGRAIARSVAGTRKKLTLELGGKAANIVFDDAPIDQAVEGIVNGIFFNQGHVCCAGSRLLVQENVADRVLESLKRRMAHLRVGDPLDKNTDVGAINSAAQLERIRELSDAGAAEGAERWSPPCELPDRGFWFAPTIFTGVTQAHRIAREEIFGPVLSVLTFRTPAEAVEKANNTPYGLSAGIWTDKGSRILWMADRLRAGVVWANTFNKFDPTSPFGGYKESGYGREGGRHGLEGYLNV</sequence>
<dbReference type="SUPFAM" id="SSF53720">
    <property type="entry name" value="ALDH-like"/>
    <property type="match status" value="1"/>
</dbReference>
<comment type="similarity">
    <text evidence="1 4">Belongs to the aldehyde dehydrogenase family.</text>
</comment>
<dbReference type="FunFam" id="3.40.605.10:FF:000007">
    <property type="entry name" value="NAD/NADP-dependent betaine aldehyde dehydrogenase"/>
    <property type="match status" value="1"/>
</dbReference>
<evidence type="ECO:0000259" key="5">
    <source>
        <dbReference type="Pfam" id="PF00171"/>
    </source>
</evidence>
<name>A0AAJ6HSB5_9ACTN</name>
<dbReference type="PROSITE" id="PS00687">
    <property type="entry name" value="ALDEHYDE_DEHYDR_GLU"/>
    <property type="match status" value="1"/>
</dbReference>
<evidence type="ECO:0000256" key="3">
    <source>
        <dbReference type="PROSITE-ProRule" id="PRU10007"/>
    </source>
</evidence>
<dbReference type="PANTHER" id="PTHR11699">
    <property type="entry name" value="ALDEHYDE DEHYDROGENASE-RELATED"/>
    <property type="match status" value="1"/>
</dbReference>
<feature type="domain" description="Aldehyde dehydrogenase" evidence="5">
    <location>
        <begin position="29"/>
        <end position="476"/>
    </location>
</feature>
<organism evidence="6 7">
    <name type="scientific">Micromonospora profundi</name>
    <dbReference type="NCBI Taxonomy" id="1420889"/>
    <lineage>
        <taxon>Bacteria</taxon>
        <taxon>Bacillati</taxon>
        <taxon>Actinomycetota</taxon>
        <taxon>Actinomycetes</taxon>
        <taxon>Micromonosporales</taxon>
        <taxon>Micromonosporaceae</taxon>
        <taxon>Micromonospora</taxon>
    </lineage>
</organism>
<dbReference type="Gene3D" id="3.40.309.10">
    <property type="entry name" value="Aldehyde Dehydrogenase, Chain A, domain 2"/>
    <property type="match status" value="1"/>
</dbReference>
<evidence type="ECO:0000313" key="7">
    <source>
        <dbReference type="Proteomes" id="UP001235874"/>
    </source>
</evidence>
<reference evidence="6 7" key="1">
    <citation type="submission" date="2023-07" db="EMBL/GenBank/DDBJ databases">
        <title>Micromonospora profundi TRM 95458 converts glycerol to a new osmotic compound.</title>
        <authorList>
            <person name="Lu D."/>
        </authorList>
    </citation>
    <scope>NUCLEOTIDE SEQUENCE [LARGE SCALE GENOMIC DNA]</scope>
    <source>
        <strain evidence="6 7">TRM95458</strain>
    </source>
</reference>
<dbReference type="EMBL" id="CP130472">
    <property type="protein sequence ID" value="WLS46265.1"/>
    <property type="molecule type" value="Genomic_DNA"/>
</dbReference>
<dbReference type="Pfam" id="PF00171">
    <property type="entry name" value="Aldedh"/>
    <property type="match status" value="1"/>
</dbReference>
<protein>
    <submittedName>
        <fullName evidence="6">Aldehyde dehydrogenase family protein</fullName>
    </submittedName>
</protein>
<dbReference type="InterPro" id="IPR029510">
    <property type="entry name" value="Ald_DH_CS_GLU"/>
</dbReference>
<dbReference type="CDD" id="cd07111">
    <property type="entry name" value="ALDH_F16"/>
    <property type="match status" value="1"/>
</dbReference>
<evidence type="ECO:0000313" key="6">
    <source>
        <dbReference type="EMBL" id="WLS46265.1"/>
    </source>
</evidence>
<accession>A0AAJ6HSB5</accession>
<evidence type="ECO:0000256" key="2">
    <source>
        <dbReference type="ARBA" id="ARBA00023002"/>
    </source>
</evidence>
<dbReference type="KEGG" id="mprn:Q3V37_02975"/>